<dbReference type="InterPro" id="IPR053967">
    <property type="entry name" value="LlgE_F_G-like_D1"/>
</dbReference>
<evidence type="ECO:0000313" key="8">
    <source>
        <dbReference type="EMBL" id="RKQ72690.1"/>
    </source>
</evidence>
<evidence type="ECO:0000259" key="5">
    <source>
        <dbReference type="Pfam" id="PF00460"/>
    </source>
</evidence>
<dbReference type="GO" id="GO:0030694">
    <property type="term" value="C:bacterial-type flagellum basal body, rod"/>
    <property type="evidence" value="ECO:0007669"/>
    <property type="project" value="UniProtKB-UniRule"/>
</dbReference>
<evidence type="ECO:0000256" key="2">
    <source>
        <dbReference type="ARBA" id="ARBA00009677"/>
    </source>
</evidence>
<dbReference type="Proteomes" id="UP000277424">
    <property type="component" value="Unassembled WGS sequence"/>
</dbReference>
<dbReference type="SUPFAM" id="SSF117143">
    <property type="entry name" value="Flagellar hook protein flgE"/>
    <property type="match status" value="1"/>
</dbReference>
<dbReference type="Pfam" id="PF06429">
    <property type="entry name" value="Flg_bbr_C"/>
    <property type="match status" value="1"/>
</dbReference>
<dbReference type="PANTHER" id="PTHR30435:SF19">
    <property type="entry name" value="FLAGELLAR BASAL-BODY ROD PROTEIN FLGG"/>
    <property type="match status" value="1"/>
</dbReference>
<dbReference type="EMBL" id="RBIG01000001">
    <property type="protein sequence ID" value="RKQ72690.1"/>
    <property type="molecule type" value="Genomic_DNA"/>
</dbReference>
<keyword evidence="3 4" id="KW-0975">Bacterial flagellum</keyword>
<accession>A0A420WNY8</accession>
<feature type="domain" description="Flagellar basal-body/hook protein C-terminal" evidence="6">
    <location>
        <begin position="190"/>
        <end position="233"/>
    </location>
</feature>
<dbReference type="AlphaFoldDB" id="A0A420WNY8"/>
<organism evidence="8 9">
    <name type="scientific">Oceanibaculum indicum</name>
    <dbReference type="NCBI Taxonomy" id="526216"/>
    <lineage>
        <taxon>Bacteria</taxon>
        <taxon>Pseudomonadati</taxon>
        <taxon>Pseudomonadota</taxon>
        <taxon>Alphaproteobacteria</taxon>
        <taxon>Rhodospirillales</taxon>
        <taxon>Oceanibaculaceae</taxon>
        <taxon>Oceanibaculum</taxon>
    </lineage>
</organism>
<comment type="subunit">
    <text evidence="4">The basal body constitutes a major portion of the flagellar organelle and consists of five rings (E,L,P,S, and M) mounted on a central rod. The rod consists of about 26 subunits of FlgG in the distal portion, and FlgB, FlgC and FlgF are thought to build up the proximal portion of the rod with about 6 subunits each.</text>
</comment>
<evidence type="ECO:0000256" key="4">
    <source>
        <dbReference type="RuleBase" id="RU362116"/>
    </source>
</evidence>
<comment type="similarity">
    <text evidence="2 4">Belongs to the flagella basal body rod proteins family.</text>
</comment>
<evidence type="ECO:0000313" key="9">
    <source>
        <dbReference type="Proteomes" id="UP000277424"/>
    </source>
</evidence>
<protein>
    <recommendedName>
        <fullName evidence="4">Flagellar basal-body rod protein FlgF</fullName>
    </recommendedName>
</protein>
<dbReference type="NCBIfam" id="TIGR03506">
    <property type="entry name" value="FlgEFG_subfam"/>
    <property type="match status" value="1"/>
</dbReference>
<dbReference type="RefSeq" id="WP_008944797.1">
    <property type="nucleotide sequence ID" value="NZ_RBIG01000001.1"/>
</dbReference>
<dbReference type="Pfam" id="PF00460">
    <property type="entry name" value="Flg_bb_rod"/>
    <property type="match status" value="1"/>
</dbReference>
<dbReference type="InterPro" id="IPR019776">
    <property type="entry name" value="Flagellar_basal_body_rod_CS"/>
</dbReference>
<dbReference type="InterPro" id="IPR001444">
    <property type="entry name" value="Flag_bb_rod_N"/>
</dbReference>
<comment type="subcellular location">
    <subcellularLocation>
        <location evidence="1 4">Bacterial flagellum basal body</location>
    </subcellularLocation>
</comment>
<dbReference type="InterPro" id="IPR037925">
    <property type="entry name" value="FlgE/F/G-like"/>
</dbReference>
<comment type="caution">
    <text evidence="8">The sequence shown here is derived from an EMBL/GenBank/DDBJ whole genome shotgun (WGS) entry which is preliminary data.</text>
</comment>
<keyword evidence="8" id="KW-0969">Cilium</keyword>
<dbReference type="GO" id="GO:0071978">
    <property type="term" value="P:bacterial-type flagellum-dependent swarming motility"/>
    <property type="evidence" value="ECO:0007669"/>
    <property type="project" value="TreeGrafter"/>
</dbReference>
<evidence type="ECO:0000259" key="7">
    <source>
        <dbReference type="Pfam" id="PF22692"/>
    </source>
</evidence>
<evidence type="ECO:0000259" key="6">
    <source>
        <dbReference type="Pfam" id="PF06429"/>
    </source>
</evidence>
<dbReference type="PANTHER" id="PTHR30435">
    <property type="entry name" value="FLAGELLAR PROTEIN"/>
    <property type="match status" value="1"/>
</dbReference>
<dbReference type="OrthoDB" id="9804559at2"/>
<dbReference type="InterPro" id="IPR020013">
    <property type="entry name" value="Flagellar_FlgE/F/G"/>
</dbReference>
<dbReference type="InterPro" id="IPR010930">
    <property type="entry name" value="Flg_bb/hook_C_dom"/>
</dbReference>
<reference evidence="8 9" key="1">
    <citation type="submission" date="2018-10" db="EMBL/GenBank/DDBJ databases">
        <title>Comparative analysis of microorganisms from saline springs in Andes Mountain Range, Colombia.</title>
        <authorList>
            <person name="Rubin E."/>
        </authorList>
    </citation>
    <scope>NUCLEOTIDE SEQUENCE [LARGE SCALE GENOMIC DNA]</scope>
    <source>
        <strain evidence="8 9">USBA 36</strain>
    </source>
</reference>
<dbReference type="InterPro" id="IPR012836">
    <property type="entry name" value="FlgF"/>
</dbReference>
<dbReference type="PROSITE" id="PS00588">
    <property type="entry name" value="FLAGELLA_BB_ROD"/>
    <property type="match status" value="1"/>
</dbReference>
<dbReference type="Pfam" id="PF22692">
    <property type="entry name" value="LlgE_F_G_D1"/>
    <property type="match status" value="1"/>
</dbReference>
<keyword evidence="8" id="KW-0282">Flagellum</keyword>
<dbReference type="NCBIfam" id="TIGR02490">
    <property type="entry name" value="flgF"/>
    <property type="match status" value="1"/>
</dbReference>
<feature type="domain" description="Flagellar hook protein FlgE/F/G-like D1" evidence="7">
    <location>
        <begin position="82"/>
        <end position="143"/>
    </location>
</feature>
<sequence length="243" mass="26839">MEATSFIALSRQSALQREMSTIANNIANVNTAGFKGQRVLFAEYLEQPRFGEKLSYVIDKAIAFDMSEGALQTTANDYDLTVTGDGFFVVETPAGPRYTRTGSFKPNENGELVTTEGYAVLDSNNNPVSIPMDQGPLLVDEFGFIRTQDGVEISQIQIVGFDNPQTLQRAGTNLFVSLEEPIEPQNSRVVQGALESSNVNAVGEITRMIDIHRSYERTSNLIQQEHDRMRDGIRRLGKPNNGA</sequence>
<feature type="domain" description="Flagellar basal body rod protein N-terminal" evidence="5">
    <location>
        <begin position="8"/>
        <end position="35"/>
    </location>
</feature>
<proteinExistence type="inferred from homology"/>
<name>A0A420WNY8_9PROT</name>
<evidence type="ECO:0000256" key="3">
    <source>
        <dbReference type="ARBA" id="ARBA00023143"/>
    </source>
</evidence>
<evidence type="ECO:0000256" key="1">
    <source>
        <dbReference type="ARBA" id="ARBA00004117"/>
    </source>
</evidence>
<gene>
    <name evidence="8" type="ORF">BCL74_0458</name>
</gene>
<keyword evidence="8" id="KW-0966">Cell projection</keyword>